<protein>
    <recommendedName>
        <fullName evidence="1">Endonuclease/exonuclease/phosphatase domain-containing protein</fullName>
    </recommendedName>
</protein>
<dbReference type="PANTHER" id="PTHR33395:SF22">
    <property type="entry name" value="REVERSE TRANSCRIPTASE DOMAIN-CONTAINING PROTEIN"/>
    <property type="match status" value="1"/>
</dbReference>
<accession>A0A6J8DFT4</accession>
<proteinExistence type="predicted"/>
<dbReference type="Proteomes" id="UP000507470">
    <property type="component" value="Unassembled WGS sequence"/>
</dbReference>
<dbReference type="EMBL" id="CACVKT020007187">
    <property type="protein sequence ID" value="CAC5406222.1"/>
    <property type="molecule type" value="Genomic_DNA"/>
</dbReference>
<dbReference type="GO" id="GO:0031012">
    <property type="term" value="C:extracellular matrix"/>
    <property type="evidence" value="ECO:0007669"/>
    <property type="project" value="TreeGrafter"/>
</dbReference>
<dbReference type="GO" id="GO:0061343">
    <property type="term" value="P:cell adhesion involved in heart morphogenesis"/>
    <property type="evidence" value="ECO:0007669"/>
    <property type="project" value="TreeGrafter"/>
</dbReference>
<feature type="domain" description="Endonuclease/exonuclease/phosphatase" evidence="1">
    <location>
        <begin position="18"/>
        <end position="116"/>
    </location>
</feature>
<reference evidence="2 3" key="1">
    <citation type="submission" date="2020-06" db="EMBL/GenBank/DDBJ databases">
        <authorList>
            <person name="Li R."/>
            <person name="Bekaert M."/>
        </authorList>
    </citation>
    <scope>NUCLEOTIDE SEQUENCE [LARGE SCALE GENOMIC DNA]</scope>
    <source>
        <strain evidence="3">wild</strain>
    </source>
</reference>
<dbReference type="AlphaFoldDB" id="A0A6J8DFT4"/>
<evidence type="ECO:0000313" key="3">
    <source>
        <dbReference type="Proteomes" id="UP000507470"/>
    </source>
</evidence>
<dbReference type="Pfam" id="PF14529">
    <property type="entry name" value="Exo_endo_phos_2"/>
    <property type="match status" value="1"/>
</dbReference>
<dbReference type="InterPro" id="IPR005135">
    <property type="entry name" value="Endo/exonuclease/phosphatase"/>
</dbReference>
<sequence length="222" mass="25638">MQIILSGIQCIDCQFNLIDHLSTSLNRICNISSANIMLSVDFNLGNIDWSNSSVIPSKPDPSLHQHLLDILQDHNLTQVVDKPTRNDRTLDLLCMSNPSLENRVETLPPLGDHDIIFSEINLSLSKAKQSPHKVFIYKKAEMGKDLKETYIHMEEHKLELDIDNMWNYFKIKTTESIQKHIPTKLIGNKTHLPWIDSNLKKLINKKNKLYKKKKHDGKHLKN</sequence>
<name>A0A6J8DFT4_MYTCO</name>
<organism evidence="2 3">
    <name type="scientific">Mytilus coruscus</name>
    <name type="common">Sea mussel</name>
    <dbReference type="NCBI Taxonomy" id="42192"/>
    <lineage>
        <taxon>Eukaryota</taxon>
        <taxon>Metazoa</taxon>
        <taxon>Spiralia</taxon>
        <taxon>Lophotrochozoa</taxon>
        <taxon>Mollusca</taxon>
        <taxon>Bivalvia</taxon>
        <taxon>Autobranchia</taxon>
        <taxon>Pteriomorphia</taxon>
        <taxon>Mytilida</taxon>
        <taxon>Mytiloidea</taxon>
        <taxon>Mytilidae</taxon>
        <taxon>Mytilinae</taxon>
        <taxon>Mytilus</taxon>
    </lineage>
</organism>
<keyword evidence="3" id="KW-1185">Reference proteome</keyword>
<evidence type="ECO:0000259" key="1">
    <source>
        <dbReference type="Pfam" id="PF14529"/>
    </source>
</evidence>
<dbReference type="GO" id="GO:0003824">
    <property type="term" value="F:catalytic activity"/>
    <property type="evidence" value="ECO:0007669"/>
    <property type="project" value="InterPro"/>
</dbReference>
<dbReference type="PANTHER" id="PTHR33395">
    <property type="entry name" value="TRANSCRIPTASE, PUTATIVE-RELATED-RELATED"/>
    <property type="match status" value="1"/>
</dbReference>
<evidence type="ECO:0000313" key="2">
    <source>
        <dbReference type="EMBL" id="CAC5406222.1"/>
    </source>
</evidence>
<gene>
    <name evidence="2" type="ORF">MCOR_39817</name>
</gene>
<dbReference type="OrthoDB" id="5989495at2759"/>
<dbReference type="GO" id="GO:0007508">
    <property type="term" value="P:larval heart development"/>
    <property type="evidence" value="ECO:0007669"/>
    <property type="project" value="TreeGrafter"/>
</dbReference>